<reference evidence="3" key="2">
    <citation type="submission" date="2019-09" db="UniProtKB">
        <authorList>
            <consortium name="WormBaseParasite"/>
        </authorList>
    </citation>
    <scope>IDENTIFICATION</scope>
</reference>
<keyword evidence="2" id="KW-1185">Reference proteome</keyword>
<name>A0A183G154_HELPZ</name>
<evidence type="ECO:0000313" key="3">
    <source>
        <dbReference type="WBParaSite" id="HPBE_0001489101-mRNA-1"/>
    </source>
</evidence>
<dbReference type="AlphaFoldDB" id="A0A183G154"/>
<gene>
    <name evidence="1" type="ORF">HPBE_LOCUS14892</name>
</gene>
<accession>A0A3P7ZL93</accession>
<evidence type="ECO:0000313" key="1">
    <source>
        <dbReference type="EMBL" id="VDP01142.1"/>
    </source>
</evidence>
<accession>A0A183G154</accession>
<sequence>MLQNRQLDLLRPVLNVVYLFLDDVGVTVVHLDNGVNFCVHRHGKDVKLLFELLYGLRQRLEVQGNVDLAILERRRRQRFEKMTLARRHGATRLRLKWTTTRARATAHDGGGDLDGSTATAR</sequence>
<reference evidence="1 2" key="1">
    <citation type="submission" date="2018-11" db="EMBL/GenBank/DDBJ databases">
        <authorList>
            <consortium name="Pathogen Informatics"/>
        </authorList>
    </citation>
    <scope>NUCLEOTIDE SEQUENCE [LARGE SCALE GENOMIC DNA]</scope>
</reference>
<evidence type="ECO:0000313" key="2">
    <source>
        <dbReference type="Proteomes" id="UP000050761"/>
    </source>
</evidence>
<protein>
    <submittedName>
        <fullName evidence="3">Integrase catalytic domain-containing protein</fullName>
    </submittedName>
</protein>
<proteinExistence type="predicted"/>
<organism evidence="2 3">
    <name type="scientific">Heligmosomoides polygyrus</name>
    <name type="common">Parasitic roundworm</name>
    <dbReference type="NCBI Taxonomy" id="6339"/>
    <lineage>
        <taxon>Eukaryota</taxon>
        <taxon>Metazoa</taxon>
        <taxon>Ecdysozoa</taxon>
        <taxon>Nematoda</taxon>
        <taxon>Chromadorea</taxon>
        <taxon>Rhabditida</taxon>
        <taxon>Rhabditina</taxon>
        <taxon>Rhabditomorpha</taxon>
        <taxon>Strongyloidea</taxon>
        <taxon>Heligmosomidae</taxon>
        <taxon>Heligmosomoides</taxon>
    </lineage>
</organism>
<dbReference type="WBParaSite" id="HPBE_0001489101-mRNA-1">
    <property type="protein sequence ID" value="HPBE_0001489101-mRNA-1"/>
    <property type="gene ID" value="HPBE_0001489101"/>
</dbReference>
<dbReference type="Proteomes" id="UP000050761">
    <property type="component" value="Unassembled WGS sequence"/>
</dbReference>
<dbReference type="EMBL" id="UZAH01028592">
    <property type="protein sequence ID" value="VDP01142.1"/>
    <property type="molecule type" value="Genomic_DNA"/>
</dbReference>